<name>A0A699HBT8_TANCI</name>
<reference evidence="2" key="1">
    <citation type="journal article" date="2019" name="Sci. Rep.">
        <title>Draft genome of Tanacetum cinerariifolium, the natural source of mosquito coil.</title>
        <authorList>
            <person name="Yamashiro T."/>
            <person name="Shiraishi A."/>
            <person name="Satake H."/>
            <person name="Nakayama K."/>
        </authorList>
    </citation>
    <scope>NUCLEOTIDE SEQUENCE</scope>
</reference>
<gene>
    <name evidence="2" type="ORF">Tci_331934</name>
</gene>
<protein>
    <submittedName>
        <fullName evidence="2">Uncharacterized protein</fullName>
    </submittedName>
</protein>
<organism evidence="2">
    <name type="scientific">Tanacetum cinerariifolium</name>
    <name type="common">Dalmatian daisy</name>
    <name type="synonym">Chrysanthemum cinerariifolium</name>
    <dbReference type="NCBI Taxonomy" id="118510"/>
    <lineage>
        <taxon>Eukaryota</taxon>
        <taxon>Viridiplantae</taxon>
        <taxon>Streptophyta</taxon>
        <taxon>Embryophyta</taxon>
        <taxon>Tracheophyta</taxon>
        <taxon>Spermatophyta</taxon>
        <taxon>Magnoliopsida</taxon>
        <taxon>eudicotyledons</taxon>
        <taxon>Gunneridae</taxon>
        <taxon>Pentapetalae</taxon>
        <taxon>asterids</taxon>
        <taxon>campanulids</taxon>
        <taxon>Asterales</taxon>
        <taxon>Asteraceae</taxon>
        <taxon>Asteroideae</taxon>
        <taxon>Anthemideae</taxon>
        <taxon>Anthemidinae</taxon>
        <taxon>Tanacetum</taxon>
    </lineage>
</organism>
<feature type="compositionally biased region" description="Polar residues" evidence="1">
    <location>
        <begin position="145"/>
        <end position="157"/>
    </location>
</feature>
<feature type="region of interest" description="Disordered" evidence="1">
    <location>
        <begin position="207"/>
        <end position="242"/>
    </location>
</feature>
<feature type="compositionally biased region" description="Basic and acidic residues" evidence="1">
    <location>
        <begin position="390"/>
        <end position="400"/>
    </location>
</feature>
<evidence type="ECO:0000256" key="1">
    <source>
        <dbReference type="SAM" id="MobiDB-lite"/>
    </source>
</evidence>
<feature type="region of interest" description="Disordered" evidence="1">
    <location>
        <begin position="374"/>
        <end position="411"/>
    </location>
</feature>
<dbReference type="EMBL" id="BKCJ010118061">
    <property type="protein sequence ID" value="GEX59959.1"/>
    <property type="molecule type" value="Genomic_DNA"/>
</dbReference>
<comment type="caution">
    <text evidence="2">The sequence shown here is derived from an EMBL/GenBank/DDBJ whole genome shotgun (WGS) entry which is preliminary data.</text>
</comment>
<feature type="compositionally biased region" description="Acidic residues" evidence="1">
    <location>
        <begin position="214"/>
        <end position="234"/>
    </location>
</feature>
<evidence type="ECO:0000313" key="2">
    <source>
        <dbReference type="EMBL" id="GEX59959.1"/>
    </source>
</evidence>
<sequence>MLTEDIKQTVLLPDLYQILHWLDTSKKSRGKGSQGKQQVVTSKKKVLISVDDNIIPELDVALELGKSISLVKAKEEEEAARSVHATHECLVSESNKLISKSANRPTEQLAVDTMQALKASKKISRIQPHARGSSEGTGVSPGVSDESTFIVTSSSERTGTRPVVPNEVNDSSKANGDSIIDWDLEKESEYSEKEKVDEEIKQLTTNEVKKKKDDDEDDRSIDNEKTDDDEETDDDFAHGDEYVHDNYPSILTVSVSIIPKPIDLSPVPEIPLVTPATTLPPPPSITNLTHVLQQTTKINRTPLITTVAPTATTVSYPLPIITQRVYVLEKDVKELKQIDPSSAILATIRSHVPAAVDEYLRSSLGDSLQKVTMGDEEPVQENVNNANQPKDGEAAPKNDWFKQPPRPPTLNPEWNICQSSIELEYNRKECNKSLPGRFDWGNPKGDRCPSDLSKPLSLKGHLGHLIVAAEYFFNNDLEYLKSTNSERKYTTSITKTKAARPSFEPPGVVYEELNYQKRLMRADELYEFSDGMLKKVYDTLHHMLLNF</sequence>
<dbReference type="AlphaFoldDB" id="A0A699HBT8"/>
<feature type="region of interest" description="Disordered" evidence="1">
    <location>
        <begin position="120"/>
        <end position="180"/>
    </location>
</feature>
<proteinExistence type="predicted"/>
<accession>A0A699HBT8</accession>